<feature type="transmembrane region" description="Helical" evidence="1">
    <location>
        <begin position="156"/>
        <end position="182"/>
    </location>
</feature>
<dbReference type="PANTHER" id="PTHR34989">
    <property type="entry name" value="PROTEIN HDED"/>
    <property type="match status" value="1"/>
</dbReference>
<dbReference type="eggNOG" id="COG3247">
    <property type="taxonomic scope" value="Bacteria"/>
</dbReference>
<dbReference type="PANTHER" id="PTHR34989:SF1">
    <property type="entry name" value="PROTEIN HDED"/>
    <property type="match status" value="1"/>
</dbReference>
<dbReference type="OrthoDB" id="9815400at2"/>
<keyword evidence="1" id="KW-0812">Transmembrane</keyword>
<feature type="transmembrane region" description="Helical" evidence="1">
    <location>
        <begin position="45"/>
        <end position="64"/>
    </location>
</feature>
<dbReference type="STRING" id="991905.SL003B_1567"/>
<feature type="transmembrane region" description="Helical" evidence="1">
    <location>
        <begin position="76"/>
        <end position="95"/>
    </location>
</feature>
<evidence type="ECO:0000313" key="2">
    <source>
        <dbReference type="EMBL" id="ADZ69995.1"/>
    </source>
</evidence>
<proteinExistence type="predicted"/>
<evidence type="ECO:0000256" key="1">
    <source>
        <dbReference type="SAM" id="Phobius"/>
    </source>
</evidence>
<keyword evidence="3" id="KW-1185">Reference proteome</keyword>
<gene>
    <name evidence="2" type="ordered locus">SL003B_1567</name>
</gene>
<dbReference type="InterPro" id="IPR005325">
    <property type="entry name" value="DUF308_memb"/>
</dbReference>
<dbReference type="Proteomes" id="UP000008130">
    <property type="component" value="Chromosome"/>
</dbReference>
<evidence type="ECO:0000313" key="3">
    <source>
        <dbReference type="Proteomes" id="UP000008130"/>
    </source>
</evidence>
<dbReference type="EMBL" id="CP002568">
    <property type="protein sequence ID" value="ADZ69995.1"/>
    <property type="molecule type" value="Genomic_DNA"/>
</dbReference>
<dbReference type="KEGG" id="pgv:SL003B_1567"/>
<sequence length="186" mass="19406">MADSARQSADYSEKVRESWVWFLLLGILLVAGGLVLVAAPLASSIAITLLIALVLVGGGAVQIYHAFRCQGWTGFLWDLITGLIALIGGVVIYTQPLAGTLALTLVVAAVFLAQGAGQLVFAFRLRPHDGWGWIAAAGVVSLAAGVLIWFEFPSSAAWALGLVAGLSVAFNGWSYITIALAARPVA</sequence>
<dbReference type="Pfam" id="PF03729">
    <property type="entry name" value="DUF308"/>
    <property type="match status" value="1"/>
</dbReference>
<accession>F2J469</accession>
<dbReference type="AlphaFoldDB" id="F2J469"/>
<protein>
    <recommendedName>
        <fullName evidence="4">HdeD protein</fullName>
    </recommendedName>
</protein>
<reference evidence="2 3" key="1">
    <citation type="journal article" date="2011" name="J. Bacteriol.">
        <title>Complete genome sequence of Polymorphum gilvum SL003B-26A1T, a crude oil-degrading bacterium from oil-polluted saline soil.</title>
        <authorList>
            <person name="Li S.G."/>
            <person name="Tang Y.Q."/>
            <person name="Nie Y."/>
            <person name="Cai M."/>
            <person name="Wu X.L."/>
        </authorList>
    </citation>
    <scope>NUCLEOTIDE SEQUENCE [LARGE SCALE GENOMIC DNA]</scope>
    <source>
        <strain evidence="3">LMG 25793 / CGMCC 1.9160 / SL003B-26A1</strain>
    </source>
</reference>
<evidence type="ECO:0008006" key="4">
    <source>
        <dbReference type="Google" id="ProtNLM"/>
    </source>
</evidence>
<feature type="transmembrane region" description="Helical" evidence="1">
    <location>
        <begin position="101"/>
        <end position="123"/>
    </location>
</feature>
<dbReference type="InterPro" id="IPR052712">
    <property type="entry name" value="Acid_resist_chaperone_HdeD"/>
</dbReference>
<name>F2J469_POLGS</name>
<dbReference type="HOGENOM" id="CLU_091585_2_3_5"/>
<dbReference type="GO" id="GO:0005886">
    <property type="term" value="C:plasma membrane"/>
    <property type="evidence" value="ECO:0007669"/>
    <property type="project" value="TreeGrafter"/>
</dbReference>
<feature type="transmembrane region" description="Helical" evidence="1">
    <location>
        <begin position="20"/>
        <end position="39"/>
    </location>
</feature>
<keyword evidence="1" id="KW-0472">Membrane</keyword>
<organism evidence="2 3">
    <name type="scientific">Polymorphum gilvum (strain LMG 25793 / CGMCC 1.9160 / SL003B-26A1)</name>
    <dbReference type="NCBI Taxonomy" id="991905"/>
    <lineage>
        <taxon>Bacteria</taxon>
        <taxon>Pseudomonadati</taxon>
        <taxon>Pseudomonadota</taxon>
        <taxon>Alphaproteobacteria</taxon>
        <taxon>Rhodobacterales</taxon>
        <taxon>Paracoccaceae</taxon>
        <taxon>Polymorphum</taxon>
    </lineage>
</organism>
<dbReference type="RefSeq" id="WP_013652312.1">
    <property type="nucleotide sequence ID" value="NC_015259.1"/>
</dbReference>
<keyword evidence="1" id="KW-1133">Transmembrane helix</keyword>
<feature type="transmembrane region" description="Helical" evidence="1">
    <location>
        <begin position="130"/>
        <end position="150"/>
    </location>
</feature>